<keyword evidence="4" id="KW-1185">Reference proteome</keyword>
<sequence length="781" mass="83341">MAGGEVTDEVAQLRTQLVAATAAVSDAYRHNARIVRVLTVLGQPSTPEQLVEQTLIVLSQVFGADVAGMARVVGDRLVLTGCCGLAETHPILDTGWVLGGAAAEAVAGGRAVARAEPDLTDVDIPADLAELRLRSGVWVPLTGGPDADDQMLFLFSRSAALLGPTELHLLASVADRLRLAVDARERSVAAERLATYGHQLSGYLELPQLLAQAATMLARLLGADSARVVTVDGGRARLGSSAPTAPHRRSRWSRPVSELPGWSAATRGEAYRGIDPGDGDGDARALLCAPVMRDGAPAALLYAYRDRRRPFQGEAVETARIFANHLAAAMTNAELYRALRDSEASLRHQATHDSLTGLANRSLAGEHLEQALSGTDPHPVGLLFCDLDKFKEVNDRLGHDAGDELLWQVADRLRGCVRGSDVLARFGGDEFVVILDSAADLDEVNEVGRRIVRVLEAPFPLRGERVQISASVGGVLGVRGRTTAGAMLRDADAAMYTAKNRGPGLVEVFDEAASHRSLDRLALRSELSHAVERDQLRLRYQPIVNLATSEILGFEALLRWHHPVRGVVPPDDFIPLAEETGAIIGIGDWVLAQACRQLAVWQRLPGRSRLGMNVNLSATQLQQPGVAVHTLGVIKDAGVSPGDICLEITEHSSIRTDVTEFATTLRGAGVNFALDDFGISYSNLSHLKRLPVGTLKIDRLFVDGMTAKDTDLGIVRAILAIADSIGLAVVAEGIETAEQRAALLALGCERGQGYLLGPPLSDEEATALLLGAGRRSVPARH</sequence>
<dbReference type="PROSITE" id="PS50883">
    <property type="entry name" value="EAL"/>
    <property type="match status" value="1"/>
</dbReference>
<dbReference type="Gene3D" id="3.30.450.40">
    <property type="match status" value="2"/>
</dbReference>
<feature type="domain" description="GGDEF" evidence="2">
    <location>
        <begin position="378"/>
        <end position="511"/>
    </location>
</feature>
<dbReference type="InterPro" id="IPR035919">
    <property type="entry name" value="EAL_sf"/>
</dbReference>
<dbReference type="EMBL" id="BOON01000001">
    <property type="protein sequence ID" value="GII20428.1"/>
    <property type="molecule type" value="Genomic_DNA"/>
</dbReference>
<dbReference type="SUPFAM" id="SSF55781">
    <property type="entry name" value="GAF domain-like"/>
    <property type="match status" value="2"/>
</dbReference>
<dbReference type="NCBIfam" id="TIGR00254">
    <property type="entry name" value="GGDEF"/>
    <property type="match status" value="1"/>
</dbReference>
<proteinExistence type="predicted"/>
<protein>
    <submittedName>
        <fullName evidence="3">Uncharacterized protein</fullName>
    </submittedName>
</protein>
<dbReference type="InterPro" id="IPR001633">
    <property type="entry name" value="EAL_dom"/>
</dbReference>
<feature type="domain" description="EAL" evidence="1">
    <location>
        <begin position="520"/>
        <end position="773"/>
    </location>
</feature>
<dbReference type="SMART" id="SM00267">
    <property type="entry name" value="GGDEF"/>
    <property type="match status" value="1"/>
</dbReference>
<evidence type="ECO:0000259" key="1">
    <source>
        <dbReference type="PROSITE" id="PS50883"/>
    </source>
</evidence>
<dbReference type="InterPro" id="IPR003018">
    <property type="entry name" value="GAF"/>
</dbReference>
<dbReference type="InterPro" id="IPR043128">
    <property type="entry name" value="Rev_trsase/Diguanyl_cyclase"/>
</dbReference>
<evidence type="ECO:0000259" key="2">
    <source>
        <dbReference type="PROSITE" id="PS50887"/>
    </source>
</evidence>
<dbReference type="Pfam" id="PF00990">
    <property type="entry name" value="GGDEF"/>
    <property type="match status" value="1"/>
</dbReference>
<dbReference type="InterPro" id="IPR000160">
    <property type="entry name" value="GGDEF_dom"/>
</dbReference>
<dbReference type="Pfam" id="PF00563">
    <property type="entry name" value="EAL"/>
    <property type="match status" value="1"/>
</dbReference>
<accession>A0A8J3T530</accession>
<dbReference type="PROSITE" id="PS50887">
    <property type="entry name" value="GGDEF"/>
    <property type="match status" value="1"/>
</dbReference>
<dbReference type="SUPFAM" id="SSF141868">
    <property type="entry name" value="EAL domain-like"/>
    <property type="match status" value="1"/>
</dbReference>
<dbReference type="SUPFAM" id="SSF55073">
    <property type="entry name" value="Nucleotide cyclase"/>
    <property type="match status" value="1"/>
</dbReference>
<dbReference type="AlphaFoldDB" id="A0A8J3T530"/>
<reference evidence="3" key="1">
    <citation type="submission" date="2021-01" db="EMBL/GenBank/DDBJ databases">
        <title>Whole genome shotgun sequence of Planosporangium mesophilum NBRC 109066.</title>
        <authorList>
            <person name="Komaki H."/>
            <person name="Tamura T."/>
        </authorList>
    </citation>
    <scope>NUCLEOTIDE SEQUENCE</scope>
    <source>
        <strain evidence="3">NBRC 109066</strain>
    </source>
</reference>
<gene>
    <name evidence="3" type="ORF">Pme01_00250</name>
</gene>
<dbReference type="Proteomes" id="UP000599074">
    <property type="component" value="Unassembled WGS sequence"/>
</dbReference>
<comment type="caution">
    <text evidence="3">The sequence shown here is derived from an EMBL/GenBank/DDBJ whole genome shotgun (WGS) entry which is preliminary data.</text>
</comment>
<dbReference type="SMART" id="SM00052">
    <property type="entry name" value="EAL"/>
    <property type="match status" value="1"/>
</dbReference>
<dbReference type="PANTHER" id="PTHR44757:SF2">
    <property type="entry name" value="BIOFILM ARCHITECTURE MAINTENANCE PROTEIN MBAA"/>
    <property type="match status" value="1"/>
</dbReference>
<dbReference type="Pfam" id="PF01590">
    <property type="entry name" value="GAF"/>
    <property type="match status" value="1"/>
</dbReference>
<dbReference type="Gene3D" id="3.20.20.450">
    <property type="entry name" value="EAL domain"/>
    <property type="match status" value="1"/>
</dbReference>
<dbReference type="PANTHER" id="PTHR44757">
    <property type="entry name" value="DIGUANYLATE CYCLASE DGCP"/>
    <property type="match status" value="1"/>
</dbReference>
<dbReference type="SMART" id="SM00065">
    <property type="entry name" value="GAF"/>
    <property type="match status" value="2"/>
</dbReference>
<dbReference type="InterPro" id="IPR029016">
    <property type="entry name" value="GAF-like_dom_sf"/>
</dbReference>
<organism evidence="3 4">
    <name type="scientific">Planosporangium mesophilum</name>
    <dbReference type="NCBI Taxonomy" id="689768"/>
    <lineage>
        <taxon>Bacteria</taxon>
        <taxon>Bacillati</taxon>
        <taxon>Actinomycetota</taxon>
        <taxon>Actinomycetes</taxon>
        <taxon>Micromonosporales</taxon>
        <taxon>Micromonosporaceae</taxon>
        <taxon>Planosporangium</taxon>
    </lineage>
</organism>
<evidence type="ECO:0000313" key="4">
    <source>
        <dbReference type="Proteomes" id="UP000599074"/>
    </source>
</evidence>
<dbReference type="InterPro" id="IPR052155">
    <property type="entry name" value="Biofilm_reg_signaling"/>
</dbReference>
<dbReference type="Gene3D" id="3.30.70.270">
    <property type="match status" value="1"/>
</dbReference>
<dbReference type="CDD" id="cd01948">
    <property type="entry name" value="EAL"/>
    <property type="match status" value="1"/>
</dbReference>
<dbReference type="CDD" id="cd01949">
    <property type="entry name" value="GGDEF"/>
    <property type="match status" value="1"/>
</dbReference>
<dbReference type="InterPro" id="IPR029787">
    <property type="entry name" value="Nucleotide_cyclase"/>
</dbReference>
<evidence type="ECO:0000313" key="3">
    <source>
        <dbReference type="EMBL" id="GII20428.1"/>
    </source>
</evidence>
<name>A0A8J3T530_9ACTN</name>